<comment type="catalytic activity">
    <reaction evidence="7 8">
        <text>5-phospho-beta-D-ribosylamine + L-glutamate + diphosphate = 5-phospho-alpha-D-ribose 1-diphosphate + L-glutamine + H2O</text>
        <dbReference type="Rhea" id="RHEA:14905"/>
        <dbReference type="ChEBI" id="CHEBI:15377"/>
        <dbReference type="ChEBI" id="CHEBI:29985"/>
        <dbReference type="ChEBI" id="CHEBI:33019"/>
        <dbReference type="ChEBI" id="CHEBI:58017"/>
        <dbReference type="ChEBI" id="CHEBI:58359"/>
        <dbReference type="ChEBI" id="CHEBI:58681"/>
        <dbReference type="EC" id="2.4.2.14"/>
    </reaction>
</comment>
<evidence type="ECO:0000256" key="1">
    <source>
        <dbReference type="ARBA" id="ARBA00005209"/>
    </source>
</evidence>
<feature type="binding site" evidence="7 11">
    <location>
        <position position="458"/>
    </location>
    <ligand>
        <name>[4Fe-4S] cluster</name>
        <dbReference type="ChEBI" id="CHEBI:49883"/>
    </ligand>
</feature>
<accession>A0A939IGB8</accession>
<evidence type="ECO:0000256" key="10">
    <source>
        <dbReference type="PIRSR" id="PIRSR000485-2"/>
    </source>
</evidence>
<dbReference type="InterPro" id="IPR000836">
    <property type="entry name" value="PRTase_dom"/>
</dbReference>
<dbReference type="GO" id="GO:0006189">
    <property type="term" value="P:'de novo' IMP biosynthetic process"/>
    <property type="evidence" value="ECO:0007669"/>
    <property type="project" value="UniProtKB-UniRule"/>
</dbReference>
<protein>
    <recommendedName>
        <fullName evidence="7">Amidophosphoribosyltransferase</fullName>
        <shortName evidence="7">ATase</shortName>
        <ecNumber evidence="7">2.4.2.14</ecNumber>
    </recommendedName>
    <alternativeName>
        <fullName evidence="7">Glutamine phosphoribosylpyrophosphate amidotransferase</fullName>
        <shortName evidence="7">GPATase</shortName>
    </alternativeName>
</protein>
<keyword evidence="7 11" id="KW-0411">Iron-sulfur</keyword>
<keyword evidence="7" id="KW-0004">4Fe-4S</keyword>
<evidence type="ECO:0000256" key="6">
    <source>
        <dbReference type="ARBA" id="ARBA00022962"/>
    </source>
</evidence>
<dbReference type="Pfam" id="PF13522">
    <property type="entry name" value="GATase_6"/>
    <property type="match status" value="1"/>
</dbReference>
<proteinExistence type="inferred from homology"/>
<name>A0A939IGB8_CLOAM</name>
<evidence type="ECO:0000256" key="3">
    <source>
        <dbReference type="ARBA" id="ARBA00022676"/>
    </source>
</evidence>
<dbReference type="Gene3D" id="3.60.20.10">
    <property type="entry name" value="Glutamine Phosphoribosylpyrophosphate, subunit 1, domain 1"/>
    <property type="match status" value="1"/>
</dbReference>
<dbReference type="AlphaFoldDB" id="A0A939IGB8"/>
<evidence type="ECO:0000256" key="9">
    <source>
        <dbReference type="PIRSR" id="PIRSR000485-1"/>
    </source>
</evidence>
<evidence type="ECO:0000313" key="13">
    <source>
        <dbReference type="EMBL" id="MBN7773050.1"/>
    </source>
</evidence>
<keyword evidence="7 10" id="KW-0479">Metal-binding</keyword>
<dbReference type="GO" id="GO:0000287">
    <property type="term" value="F:magnesium ion binding"/>
    <property type="evidence" value="ECO:0007669"/>
    <property type="project" value="UniProtKB-UniRule"/>
</dbReference>
<feature type="binding site" evidence="7 10">
    <location>
        <position position="370"/>
    </location>
    <ligand>
        <name>Mg(2+)</name>
        <dbReference type="ChEBI" id="CHEBI:18420"/>
    </ligand>
</feature>
<dbReference type="PROSITE" id="PS51278">
    <property type="entry name" value="GATASE_TYPE_2"/>
    <property type="match status" value="1"/>
</dbReference>
<gene>
    <name evidence="7" type="primary">purF</name>
    <name evidence="13" type="ORF">JYB65_06730</name>
</gene>
<evidence type="ECO:0000313" key="14">
    <source>
        <dbReference type="Proteomes" id="UP000664545"/>
    </source>
</evidence>
<keyword evidence="7 11" id="KW-0408">Iron</keyword>
<evidence type="ECO:0000256" key="2">
    <source>
        <dbReference type="ARBA" id="ARBA00010138"/>
    </source>
</evidence>
<comment type="cofactor">
    <cofactor evidence="7 10">
        <name>Mg(2+)</name>
        <dbReference type="ChEBI" id="CHEBI:18420"/>
    </cofactor>
    <text evidence="7 10">Binds 1 Mg(2+) ion per subunit.</text>
</comment>
<dbReference type="Proteomes" id="UP000664545">
    <property type="component" value="Unassembled WGS sequence"/>
</dbReference>
<evidence type="ECO:0000256" key="5">
    <source>
        <dbReference type="ARBA" id="ARBA00022755"/>
    </source>
</evidence>
<dbReference type="InterPro" id="IPR029055">
    <property type="entry name" value="Ntn_hydrolases_N"/>
</dbReference>
<dbReference type="EMBL" id="JAFJZZ010000002">
    <property type="protein sequence ID" value="MBN7773050.1"/>
    <property type="molecule type" value="Genomic_DNA"/>
</dbReference>
<dbReference type="InterPro" id="IPR035584">
    <property type="entry name" value="PurF_N"/>
</dbReference>
<dbReference type="Gene3D" id="3.40.50.2020">
    <property type="match status" value="1"/>
</dbReference>
<evidence type="ECO:0000256" key="7">
    <source>
        <dbReference type="HAMAP-Rule" id="MF_01931"/>
    </source>
</evidence>
<dbReference type="CDD" id="cd06223">
    <property type="entry name" value="PRTases_typeI"/>
    <property type="match status" value="1"/>
</dbReference>
<keyword evidence="3 7" id="KW-0328">Glycosyltransferase</keyword>
<feature type="active site" description="Nucleophile" evidence="7 9">
    <location>
        <position position="24"/>
    </location>
</feature>
<dbReference type="PANTHER" id="PTHR11907">
    <property type="entry name" value="AMIDOPHOSPHORIBOSYLTRANSFERASE"/>
    <property type="match status" value="1"/>
</dbReference>
<dbReference type="InterPro" id="IPR017932">
    <property type="entry name" value="GATase_2_dom"/>
</dbReference>
<dbReference type="EC" id="2.4.2.14" evidence="7"/>
<comment type="cofactor">
    <cofactor evidence="7 11">
        <name>[4Fe-4S] cluster</name>
        <dbReference type="ChEBI" id="CHEBI:49883"/>
    </cofactor>
    <text evidence="7 11">Binds 1 [4Fe-4S] cluster per subunit.</text>
</comment>
<dbReference type="CDD" id="cd00715">
    <property type="entry name" value="GPATase_N"/>
    <property type="match status" value="1"/>
</dbReference>
<dbReference type="PIRSF" id="PIRSF000485">
    <property type="entry name" value="Amd_phspho_trans"/>
    <property type="match status" value="1"/>
</dbReference>
<keyword evidence="6 7" id="KW-0315">Glutamine amidotransferase</keyword>
<keyword evidence="5 7" id="KW-0658">Purine biosynthesis</keyword>
<evidence type="ECO:0000256" key="4">
    <source>
        <dbReference type="ARBA" id="ARBA00022679"/>
    </source>
</evidence>
<comment type="function">
    <text evidence="7">Catalyzes the formation of phosphoribosylamine from phosphoribosylpyrophosphate (PRPP) and glutamine.</text>
</comment>
<evidence type="ECO:0000256" key="11">
    <source>
        <dbReference type="PIRSR" id="PIRSR000485-3"/>
    </source>
</evidence>
<feature type="domain" description="Glutamine amidotransferase type-2" evidence="12">
    <location>
        <begin position="24"/>
        <end position="245"/>
    </location>
</feature>
<dbReference type="HAMAP" id="MF_01931">
    <property type="entry name" value="PurF"/>
    <property type="match status" value="1"/>
</dbReference>
<comment type="pathway">
    <text evidence="1 7 8">Purine metabolism; IMP biosynthesis via de novo pathway; N(1)-(5-phospho-D-ribosyl)glycinamide from 5-phospho-alpha-D-ribose 1-diphosphate: step 1/2.</text>
</comment>
<reference evidence="13" key="1">
    <citation type="submission" date="2021-02" db="EMBL/GenBank/DDBJ databases">
        <title>Abyssanaerobacter marinus gen.nov., sp., nov, anaerobic bacterium isolated from the Onnuri vent field of Indian Ocean and suggestion of Mogibacteriaceae fam. nov., and proposal of reclassification of ambiguous this family's genus member.</title>
        <authorList>
            <person name="Kim Y.J."/>
            <person name="Yang J.-A."/>
        </authorList>
    </citation>
    <scope>NUCLEOTIDE SEQUENCE</scope>
    <source>
        <strain evidence="13">DSM 2634</strain>
    </source>
</reference>
<evidence type="ECO:0000259" key="12">
    <source>
        <dbReference type="PROSITE" id="PS51278"/>
    </source>
</evidence>
<sequence length="479" mass="52750">METTMFDINQELREFEEEKFHDECGVVGVYAPGKKDIARSVYFGLHSLQHRGQESAGIAANYGGKIQYYKEMGLVQEIFNDEIIERLQGDIAIGHVRYSTAGESHAINAMPLVVYYKGGALALAHNGNLVNARILREEMQDNGVIFQTTIDSEVIAALIARHIKDHTIEEAITKTLEVVKGAYALVITCGDKLIGVRDPNGIRPLCIGKTPDGFVLSSESCIFPLLGAKLIRDVEAGEMVVIENHEIKSFPYAKKCSKASCAFEYVYFARPDSDIDGRNVYTARNLCGRILAKEHPVDADVVISVPDSGTVAAIGYAKESGIPYGEGFIKNRYVGRTFIQPDQRMRELSVRLKLNVLRENVEGKRIIMIDDSIVRGTTSVKIVKMLKDAGAKEVHVRVASPPVTDPCFFGIDTPNKNKLIAATHTIEEICEGMGADSLGYVSVEGMLEAIALGSDKICKACFTGDYPMELPEVSMKWEE</sequence>
<dbReference type="InterPro" id="IPR005854">
    <property type="entry name" value="PurF"/>
</dbReference>
<keyword evidence="7 10" id="KW-0460">Magnesium</keyword>
<dbReference type="GO" id="GO:0004044">
    <property type="term" value="F:amidophosphoribosyltransferase activity"/>
    <property type="evidence" value="ECO:0007669"/>
    <property type="project" value="UniProtKB-UniRule"/>
</dbReference>
<comment type="similarity">
    <text evidence="2 7 8">In the C-terminal section; belongs to the purine/pyrimidine phosphoribosyltransferase family.</text>
</comment>
<feature type="binding site" evidence="7 11">
    <location>
        <position position="261"/>
    </location>
    <ligand>
        <name>[4Fe-4S] cluster</name>
        <dbReference type="ChEBI" id="CHEBI:49883"/>
    </ligand>
</feature>
<dbReference type="GO" id="GO:0051539">
    <property type="term" value="F:4 iron, 4 sulfur cluster binding"/>
    <property type="evidence" value="ECO:0007669"/>
    <property type="project" value="UniProtKB-KW"/>
</dbReference>
<keyword evidence="14" id="KW-1185">Reference proteome</keyword>
<feature type="binding site" evidence="7 10">
    <location>
        <position position="308"/>
    </location>
    <ligand>
        <name>Mg(2+)</name>
        <dbReference type="ChEBI" id="CHEBI:18420"/>
    </ligand>
</feature>
<dbReference type="SUPFAM" id="SSF53271">
    <property type="entry name" value="PRTase-like"/>
    <property type="match status" value="1"/>
</dbReference>
<feature type="binding site" evidence="7 10">
    <location>
        <position position="371"/>
    </location>
    <ligand>
        <name>Mg(2+)</name>
        <dbReference type="ChEBI" id="CHEBI:18420"/>
    </ligand>
</feature>
<evidence type="ECO:0000256" key="8">
    <source>
        <dbReference type="PIRNR" id="PIRNR000485"/>
    </source>
</evidence>
<organism evidence="13 14">
    <name type="scientific">Clostridium aminobutyricum</name>
    <dbReference type="NCBI Taxonomy" id="33953"/>
    <lineage>
        <taxon>Bacteria</taxon>
        <taxon>Bacillati</taxon>
        <taxon>Bacillota</taxon>
        <taxon>Clostridia</taxon>
        <taxon>Eubacteriales</taxon>
        <taxon>Clostridiaceae</taxon>
        <taxon>Clostridium</taxon>
    </lineage>
</organism>
<dbReference type="NCBIfam" id="TIGR01134">
    <property type="entry name" value="purF"/>
    <property type="match status" value="1"/>
</dbReference>
<comment type="caution">
    <text evidence="13">The sequence shown here is derived from an EMBL/GenBank/DDBJ whole genome shotgun (WGS) entry which is preliminary data.</text>
</comment>
<dbReference type="GO" id="GO:0009113">
    <property type="term" value="P:purine nucleobase biosynthetic process"/>
    <property type="evidence" value="ECO:0007669"/>
    <property type="project" value="UniProtKB-UniRule"/>
</dbReference>
<feature type="binding site" evidence="7 11">
    <location>
        <position position="407"/>
    </location>
    <ligand>
        <name>[4Fe-4S] cluster</name>
        <dbReference type="ChEBI" id="CHEBI:49883"/>
    </ligand>
</feature>
<keyword evidence="4 7" id="KW-0808">Transferase</keyword>
<dbReference type="SUPFAM" id="SSF56235">
    <property type="entry name" value="N-terminal nucleophile aminohydrolases (Ntn hydrolases)"/>
    <property type="match status" value="1"/>
</dbReference>
<dbReference type="InterPro" id="IPR029057">
    <property type="entry name" value="PRTase-like"/>
</dbReference>
<feature type="binding site" evidence="7 11">
    <location>
        <position position="461"/>
    </location>
    <ligand>
        <name>[4Fe-4S] cluster</name>
        <dbReference type="ChEBI" id="CHEBI:49883"/>
    </ligand>
</feature>